<gene>
    <name evidence="1" type="ORF">PMEA_00006102</name>
</gene>
<reference evidence="1 2" key="1">
    <citation type="submission" date="2022-05" db="EMBL/GenBank/DDBJ databases">
        <authorList>
            <consortium name="Genoscope - CEA"/>
            <person name="William W."/>
        </authorList>
    </citation>
    <scope>NUCLEOTIDE SEQUENCE [LARGE SCALE GENOMIC DNA]</scope>
</reference>
<proteinExistence type="predicted"/>
<accession>A0AAU9WGS1</accession>
<feature type="non-terminal residue" evidence="1">
    <location>
        <position position="1"/>
    </location>
</feature>
<name>A0AAU9WGS1_9CNID</name>
<dbReference type="AlphaFoldDB" id="A0AAU9WGS1"/>
<dbReference type="EMBL" id="CALNXJ010000014">
    <property type="protein sequence ID" value="CAH3113675.1"/>
    <property type="molecule type" value="Genomic_DNA"/>
</dbReference>
<dbReference type="Proteomes" id="UP001159428">
    <property type="component" value="Unassembled WGS sequence"/>
</dbReference>
<organism evidence="1 2">
    <name type="scientific">Pocillopora meandrina</name>
    <dbReference type="NCBI Taxonomy" id="46732"/>
    <lineage>
        <taxon>Eukaryota</taxon>
        <taxon>Metazoa</taxon>
        <taxon>Cnidaria</taxon>
        <taxon>Anthozoa</taxon>
        <taxon>Hexacorallia</taxon>
        <taxon>Scleractinia</taxon>
        <taxon>Astrocoeniina</taxon>
        <taxon>Pocilloporidae</taxon>
        <taxon>Pocillopora</taxon>
    </lineage>
</organism>
<comment type="caution">
    <text evidence="1">The sequence shown here is derived from an EMBL/GenBank/DDBJ whole genome shotgun (WGS) entry which is preliminary data.</text>
</comment>
<sequence length="176" mass="21026">QVQDLGLQQSYRDDRGTHDFIRRVMALPFLPEDEIVPQFERLESQVTEEGNLRQFIQYVRSTWIEGSTWEPSTWTVFLQSVRTNNDVEGWHHGLHRRASSRSQLPLYLLIDLLHREARLTSLHIRLVSEKKLKRVQRRKYRKQQAKIFSLWDEYWSGDKNARQLLRACSYINGPSF</sequence>
<evidence type="ECO:0000313" key="1">
    <source>
        <dbReference type="EMBL" id="CAH3113675.1"/>
    </source>
</evidence>
<evidence type="ECO:0000313" key="2">
    <source>
        <dbReference type="Proteomes" id="UP001159428"/>
    </source>
</evidence>
<keyword evidence="2" id="KW-1185">Reference proteome</keyword>
<protein>
    <submittedName>
        <fullName evidence="1">Uncharacterized protein</fullName>
    </submittedName>
</protein>